<comment type="catalytic activity">
    <reaction evidence="1 9">
        <text>a 4-O-methyl-thymidine in DNA + L-cysteinyl-[protein] = a thymidine in DNA + S-methyl-L-cysteinyl-[protein]</text>
        <dbReference type="Rhea" id="RHEA:53428"/>
        <dbReference type="Rhea" id="RHEA-COMP:10131"/>
        <dbReference type="Rhea" id="RHEA-COMP:10132"/>
        <dbReference type="Rhea" id="RHEA-COMP:13555"/>
        <dbReference type="Rhea" id="RHEA-COMP:13556"/>
        <dbReference type="ChEBI" id="CHEBI:29950"/>
        <dbReference type="ChEBI" id="CHEBI:82612"/>
        <dbReference type="ChEBI" id="CHEBI:137386"/>
        <dbReference type="ChEBI" id="CHEBI:137387"/>
        <dbReference type="EC" id="2.1.1.63"/>
    </reaction>
</comment>
<evidence type="ECO:0000256" key="9">
    <source>
        <dbReference type="HAMAP-Rule" id="MF_00772"/>
    </source>
</evidence>
<comment type="miscellaneous">
    <text evidence="9">This enzyme catalyzes only one turnover and therefore is not strictly catalytic. According to one definition, an enzyme is a biocatalyst that acts repeatedly and over many reaction cycles.</text>
</comment>
<feature type="domain" description="Methylguanine DNA methyltransferase ribonuclease-like" evidence="11">
    <location>
        <begin position="2"/>
        <end position="74"/>
    </location>
</feature>
<dbReference type="CDD" id="cd06445">
    <property type="entry name" value="ATase"/>
    <property type="match status" value="1"/>
</dbReference>
<name>A0A9D2NRF2_9FIRM</name>
<reference evidence="12" key="1">
    <citation type="journal article" date="2021" name="PeerJ">
        <title>Extensive microbial diversity within the chicken gut microbiome revealed by metagenomics and culture.</title>
        <authorList>
            <person name="Gilroy R."/>
            <person name="Ravi A."/>
            <person name="Getino M."/>
            <person name="Pursley I."/>
            <person name="Horton D.L."/>
            <person name="Alikhan N.F."/>
            <person name="Baker D."/>
            <person name="Gharbi K."/>
            <person name="Hall N."/>
            <person name="Watson M."/>
            <person name="Adriaenssens E.M."/>
            <person name="Foster-Nyarko E."/>
            <person name="Jarju S."/>
            <person name="Secka A."/>
            <person name="Antonio M."/>
            <person name="Oren A."/>
            <person name="Chaudhuri R.R."/>
            <person name="La Ragione R."/>
            <person name="Hildebrand F."/>
            <person name="Pallen M.J."/>
        </authorList>
    </citation>
    <scope>NUCLEOTIDE SEQUENCE</scope>
    <source>
        <strain evidence="12">CHK187-11901</strain>
    </source>
</reference>
<dbReference type="GO" id="GO:0006307">
    <property type="term" value="P:DNA alkylation repair"/>
    <property type="evidence" value="ECO:0007669"/>
    <property type="project" value="UniProtKB-UniRule"/>
</dbReference>
<dbReference type="Gene3D" id="3.30.160.70">
    <property type="entry name" value="Methylated DNA-protein cysteine methyltransferase domain"/>
    <property type="match status" value="1"/>
</dbReference>
<evidence type="ECO:0000259" key="10">
    <source>
        <dbReference type="Pfam" id="PF01035"/>
    </source>
</evidence>
<reference evidence="12" key="2">
    <citation type="submission" date="2021-04" db="EMBL/GenBank/DDBJ databases">
        <authorList>
            <person name="Gilroy R."/>
        </authorList>
    </citation>
    <scope>NUCLEOTIDE SEQUENCE</scope>
    <source>
        <strain evidence="12">CHK187-11901</strain>
    </source>
</reference>
<feature type="domain" description="Methylated-DNA-[protein]-cysteine S-methyltransferase DNA binding" evidence="10">
    <location>
        <begin position="79"/>
        <end position="158"/>
    </location>
</feature>
<dbReference type="EMBL" id="DWWM01000021">
    <property type="protein sequence ID" value="HJC36146.1"/>
    <property type="molecule type" value="Genomic_DNA"/>
</dbReference>
<dbReference type="InterPro" id="IPR036217">
    <property type="entry name" value="MethylDNA_cys_MeTrfase_DNAb"/>
</dbReference>
<dbReference type="NCBIfam" id="TIGR00589">
    <property type="entry name" value="ogt"/>
    <property type="match status" value="1"/>
</dbReference>
<keyword evidence="7 9" id="KW-0234">DNA repair</keyword>
<dbReference type="InterPro" id="IPR014048">
    <property type="entry name" value="MethylDNA_cys_MeTrfase_DNA-bd"/>
</dbReference>
<evidence type="ECO:0000256" key="7">
    <source>
        <dbReference type="ARBA" id="ARBA00023204"/>
    </source>
</evidence>
<comment type="function">
    <text evidence="9">Involved in the cellular defense against the biological effects of O6-methylguanine (O6-MeG) and O4-methylthymine (O4-MeT) in DNA. Repairs the methylated nucleobase in DNA by stoichiometrically transferring the methyl group to a cysteine residue in the enzyme. This is a suicide reaction: the enzyme is irreversibly inactivated.</text>
</comment>
<evidence type="ECO:0000256" key="6">
    <source>
        <dbReference type="ARBA" id="ARBA00022763"/>
    </source>
</evidence>
<evidence type="ECO:0000256" key="1">
    <source>
        <dbReference type="ARBA" id="ARBA00001286"/>
    </source>
</evidence>
<dbReference type="Proteomes" id="UP000823896">
    <property type="component" value="Unassembled WGS sequence"/>
</dbReference>
<dbReference type="Gene3D" id="1.10.10.10">
    <property type="entry name" value="Winged helix-like DNA-binding domain superfamily/Winged helix DNA-binding domain"/>
    <property type="match status" value="1"/>
</dbReference>
<dbReference type="GO" id="GO:0005737">
    <property type="term" value="C:cytoplasm"/>
    <property type="evidence" value="ECO:0007669"/>
    <property type="project" value="UniProtKB-SubCell"/>
</dbReference>
<dbReference type="InterPro" id="IPR036388">
    <property type="entry name" value="WH-like_DNA-bd_sf"/>
</dbReference>
<evidence type="ECO:0000256" key="2">
    <source>
        <dbReference type="ARBA" id="ARBA00008711"/>
    </source>
</evidence>
<dbReference type="Pfam" id="PF01035">
    <property type="entry name" value="DNA_binding_1"/>
    <property type="match status" value="1"/>
</dbReference>
<dbReference type="GO" id="GO:0003908">
    <property type="term" value="F:methylated-DNA-[protein]-cysteine S-methyltransferase activity"/>
    <property type="evidence" value="ECO:0007669"/>
    <property type="project" value="UniProtKB-UniRule"/>
</dbReference>
<accession>A0A9D2NRF2</accession>
<dbReference type="AlphaFoldDB" id="A0A9D2NRF2"/>
<dbReference type="SUPFAM" id="SSF46767">
    <property type="entry name" value="Methylated DNA-protein cysteine methyltransferase, C-terminal domain"/>
    <property type="match status" value="1"/>
</dbReference>
<gene>
    <name evidence="12" type="ORF">H9702_03330</name>
</gene>
<keyword evidence="5 9" id="KW-0808">Transferase</keyword>
<dbReference type="InterPro" id="IPR036631">
    <property type="entry name" value="MGMT_N_sf"/>
</dbReference>
<dbReference type="EC" id="2.1.1.63" evidence="9"/>
<comment type="catalytic activity">
    <reaction evidence="8 9">
        <text>a 6-O-methyl-2'-deoxyguanosine in DNA + L-cysteinyl-[protein] = S-methyl-L-cysteinyl-[protein] + a 2'-deoxyguanosine in DNA</text>
        <dbReference type="Rhea" id="RHEA:24000"/>
        <dbReference type="Rhea" id="RHEA-COMP:10131"/>
        <dbReference type="Rhea" id="RHEA-COMP:10132"/>
        <dbReference type="Rhea" id="RHEA-COMP:11367"/>
        <dbReference type="Rhea" id="RHEA-COMP:11368"/>
        <dbReference type="ChEBI" id="CHEBI:29950"/>
        <dbReference type="ChEBI" id="CHEBI:82612"/>
        <dbReference type="ChEBI" id="CHEBI:85445"/>
        <dbReference type="ChEBI" id="CHEBI:85448"/>
        <dbReference type="EC" id="2.1.1.63"/>
    </reaction>
</comment>
<keyword evidence="4 9" id="KW-0489">Methyltransferase</keyword>
<comment type="subcellular location">
    <subcellularLocation>
        <location evidence="9">Cytoplasm</location>
    </subcellularLocation>
</comment>
<dbReference type="PANTHER" id="PTHR10815:SF5">
    <property type="entry name" value="METHYLATED-DNA--PROTEIN-CYSTEINE METHYLTRANSFERASE"/>
    <property type="match status" value="1"/>
</dbReference>
<feature type="active site" description="Nucleophile; methyl group acceptor" evidence="9">
    <location>
        <position position="130"/>
    </location>
</feature>
<dbReference type="InterPro" id="IPR008332">
    <property type="entry name" value="MethylG_MeTrfase_N"/>
</dbReference>
<dbReference type="SUPFAM" id="SSF53155">
    <property type="entry name" value="Methylated DNA-protein cysteine methyltransferase domain"/>
    <property type="match status" value="1"/>
</dbReference>
<comment type="similarity">
    <text evidence="2 9">Belongs to the MGMT family.</text>
</comment>
<evidence type="ECO:0000259" key="11">
    <source>
        <dbReference type="Pfam" id="PF02870"/>
    </source>
</evidence>
<dbReference type="HAMAP" id="MF_00772">
    <property type="entry name" value="OGT"/>
    <property type="match status" value="1"/>
</dbReference>
<keyword evidence="3 9" id="KW-0963">Cytoplasm</keyword>
<dbReference type="GO" id="GO:0032259">
    <property type="term" value="P:methylation"/>
    <property type="evidence" value="ECO:0007669"/>
    <property type="project" value="UniProtKB-KW"/>
</dbReference>
<evidence type="ECO:0000313" key="13">
    <source>
        <dbReference type="Proteomes" id="UP000823896"/>
    </source>
</evidence>
<comment type="caution">
    <text evidence="12">The sequence shown here is derived from an EMBL/GenBank/DDBJ whole genome shotgun (WGS) entry which is preliminary data.</text>
</comment>
<evidence type="ECO:0000256" key="5">
    <source>
        <dbReference type="ARBA" id="ARBA00022679"/>
    </source>
</evidence>
<dbReference type="InterPro" id="IPR001497">
    <property type="entry name" value="MethylDNA_cys_MeTrfase_AS"/>
</dbReference>
<dbReference type="InterPro" id="IPR023546">
    <property type="entry name" value="MGMT"/>
</dbReference>
<dbReference type="PROSITE" id="PS00374">
    <property type="entry name" value="MGMT"/>
    <property type="match status" value="1"/>
</dbReference>
<evidence type="ECO:0000256" key="4">
    <source>
        <dbReference type="ARBA" id="ARBA00022603"/>
    </source>
</evidence>
<evidence type="ECO:0000256" key="8">
    <source>
        <dbReference type="ARBA" id="ARBA00049348"/>
    </source>
</evidence>
<dbReference type="Pfam" id="PF02870">
    <property type="entry name" value="Methyltransf_1N"/>
    <property type="match status" value="1"/>
</dbReference>
<dbReference type="PANTHER" id="PTHR10815">
    <property type="entry name" value="METHYLATED-DNA--PROTEIN-CYSTEINE METHYLTRANSFERASE"/>
    <property type="match status" value="1"/>
</dbReference>
<keyword evidence="6 9" id="KW-0227">DNA damage</keyword>
<evidence type="ECO:0000256" key="3">
    <source>
        <dbReference type="ARBA" id="ARBA00022490"/>
    </source>
</evidence>
<organism evidence="12 13">
    <name type="scientific">Candidatus Merdibacter merdavium</name>
    <dbReference type="NCBI Taxonomy" id="2838692"/>
    <lineage>
        <taxon>Bacteria</taxon>
        <taxon>Bacillati</taxon>
        <taxon>Bacillota</taxon>
        <taxon>Erysipelotrichia</taxon>
        <taxon>Erysipelotrichales</taxon>
        <taxon>Erysipelotrichaceae</taxon>
        <taxon>Merdibacter</taxon>
    </lineage>
</organism>
<protein>
    <recommendedName>
        <fullName evidence="9">Methylated-DNA--protein-cysteine methyltransferase</fullName>
        <ecNumber evidence="9">2.1.1.63</ecNumber>
    </recommendedName>
    <alternativeName>
        <fullName evidence="9">6-O-methylguanine-DNA methyltransferase</fullName>
        <shortName evidence="9">MGMT</shortName>
    </alternativeName>
    <alternativeName>
        <fullName evidence="9">O-6-methylguanine-DNA-alkyltransferase</fullName>
    </alternativeName>
</protein>
<proteinExistence type="inferred from homology"/>
<sequence length="165" mass="17946">MLYRQIYHSPLADMVLLSDEKALRGAWFIGQKHFMAGTEGPIADLSSAPLQAAAAWLDAYFAGQRPDPASLTLDPKGTPFQRRVWQQLRKIPYGEITTYGELARQLGQPKAAQAIGNAVGRNPLSVIIPCHRVLGADGALRGYAGGLAIKEALLLNEGAKPIWQR</sequence>
<evidence type="ECO:0000313" key="12">
    <source>
        <dbReference type="EMBL" id="HJC36146.1"/>
    </source>
</evidence>
<dbReference type="FunFam" id="1.10.10.10:FF:000214">
    <property type="entry name" value="Methylated-DNA--protein-cysteine methyltransferase"/>
    <property type="match status" value="1"/>
</dbReference>